<reference evidence="2 3" key="1">
    <citation type="submission" date="2017-09" db="EMBL/GenBank/DDBJ databases">
        <title>Depth-based differentiation of microbial function through sediment-hosted aquifers and enrichment of novel symbionts in the deep terrestrial subsurface.</title>
        <authorList>
            <person name="Probst A.J."/>
            <person name="Ladd B."/>
            <person name="Jarett J.K."/>
            <person name="Geller-Mcgrath D.E."/>
            <person name="Sieber C.M."/>
            <person name="Emerson J.B."/>
            <person name="Anantharaman K."/>
            <person name="Thomas B.C."/>
            <person name="Malmstrom R."/>
            <person name="Stieglmeier M."/>
            <person name="Klingl A."/>
            <person name="Woyke T."/>
            <person name="Ryan C.M."/>
            <person name="Banfield J.F."/>
        </authorList>
    </citation>
    <scope>NUCLEOTIDE SEQUENCE [LARGE SCALE GENOMIC DNA]</scope>
    <source>
        <strain evidence="2">CG22_combo_CG10-13_8_21_14_all_47_17</strain>
    </source>
</reference>
<name>A0A2H0BUU3_9BACT</name>
<organism evidence="2 3">
    <name type="scientific">Candidatus Uhrbacteria bacterium CG22_combo_CG10-13_8_21_14_all_47_17</name>
    <dbReference type="NCBI Taxonomy" id="1975041"/>
    <lineage>
        <taxon>Bacteria</taxon>
        <taxon>Candidatus Uhriibacteriota</taxon>
    </lineage>
</organism>
<evidence type="ECO:0000256" key="1">
    <source>
        <dbReference type="SAM" id="Phobius"/>
    </source>
</evidence>
<feature type="transmembrane region" description="Helical" evidence="1">
    <location>
        <begin position="285"/>
        <end position="308"/>
    </location>
</feature>
<evidence type="ECO:0000313" key="2">
    <source>
        <dbReference type="EMBL" id="PIP60820.1"/>
    </source>
</evidence>
<protein>
    <recommendedName>
        <fullName evidence="4">Fn3-like domain-containing protein</fullName>
    </recommendedName>
</protein>
<dbReference type="Proteomes" id="UP000231581">
    <property type="component" value="Unassembled WGS sequence"/>
</dbReference>
<keyword evidence="1" id="KW-0472">Membrane</keyword>
<gene>
    <name evidence="2" type="ORF">COX00_01070</name>
</gene>
<proteinExistence type="predicted"/>
<sequence>MFLFRARILIFFLVFLCVLGVHSAAAFTVAPAIQEVSLRPAESKVVNIKITNDQNRPRAYVFSIQKFIPKGSLGQQEFLPLTDTSGLPEWMYVSQPVLQIGANQSATLPVQITIPADAKAGGYYAALFISEQIDVAGTTESVSVLPRTGVLFLVTVNGDLIQNFNIASFTGSPQNTNRLPISLEASVENVGNVHLSPTGEVRIQNMFGQTVAKYEVNASGARVLPSSTRVFQTAWNKVDDTHVSSGFFSELKKEWLNFAIGRYEASLSLQANGVEKTQPTIFYVWPWRLMSLVGLTFIVVVALLVLWFRRYRRSLLVG</sequence>
<dbReference type="EMBL" id="PCSZ01000026">
    <property type="protein sequence ID" value="PIP60820.1"/>
    <property type="molecule type" value="Genomic_DNA"/>
</dbReference>
<dbReference type="AlphaFoldDB" id="A0A2H0BUU3"/>
<evidence type="ECO:0000313" key="3">
    <source>
        <dbReference type="Proteomes" id="UP000231581"/>
    </source>
</evidence>
<accession>A0A2H0BUU3</accession>
<comment type="caution">
    <text evidence="2">The sequence shown here is derived from an EMBL/GenBank/DDBJ whole genome shotgun (WGS) entry which is preliminary data.</text>
</comment>
<keyword evidence="1" id="KW-0812">Transmembrane</keyword>
<evidence type="ECO:0008006" key="4">
    <source>
        <dbReference type="Google" id="ProtNLM"/>
    </source>
</evidence>
<keyword evidence="1" id="KW-1133">Transmembrane helix</keyword>